<organism evidence="1">
    <name type="scientific">Aphanomyces astaci</name>
    <name type="common">Crayfish plague agent</name>
    <dbReference type="NCBI Taxonomy" id="112090"/>
    <lineage>
        <taxon>Eukaryota</taxon>
        <taxon>Sar</taxon>
        <taxon>Stramenopiles</taxon>
        <taxon>Oomycota</taxon>
        <taxon>Saprolegniomycetes</taxon>
        <taxon>Saprolegniales</taxon>
        <taxon>Verrucalvaceae</taxon>
        <taxon>Aphanomyces</taxon>
    </lineage>
</organism>
<dbReference type="AlphaFoldDB" id="W4GJJ5"/>
<evidence type="ECO:0008006" key="2">
    <source>
        <dbReference type="Google" id="ProtNLM"/>
    </source>
</evidence>
<dbReference type="RefSeq" id="XP_009831352.1">
    <property type="nucleotide sequence ID" value="XM_009833050.1"/>
</dbReference>
<gene>
    <name evidence="1" type="ORF">H257_07503</name>
</gene>
<evidence type="ECO:0000313" key="1">
    <source>
        <dbReference type="EMBL" id="ETV79511.1"/>
    </source>
</evidence>
<dbReference type="VEuPathDB" id="FungiDB:H257_07503"/>
<proteinExistence type="predicted"/>
<dbReference type="OrthoDB" id="10537215at2759"/>
<reference evidence="1" key="1">
    <citation type="submission" date="2013-12" db="EMBL/GenBank/DDBJ databases">
        <title>The Genome Sequence of Aphanomyces astaci APO3.</title>
        <authorList>
            <consortium name="The Broad Institute Genomics Platform"/>
            <person name="Russ C."/>
            <person name="Tyler B."/>
            <person name="van West P."/>
            <person name="Dieguez-Uribeondo J."/>
            <person name="Young S.K."/>
            <person name="Zeng Q."/>
            <person name="Gargeya S."/>
            <person name="Fitzgerald M."/>
            <person name="Abouelleil A."/>
            <person name="Alvarado L."/>
            <person name="Chapman S.B."/>
            <person name="Gainer-Dewar J."/>
            <person name="Goldberg J."/>
            <person name="Griggs A."/>
            <person name="Gujja S."/>
            <person name="Hansen M."/>
            <person name="Howarth C."/>
            <person name="Imamovic A."/>
            <person name="Ireland A."/>
            <person name="Larimer J."/>
            <person name="McCowan C."/>
            <person name="Murphy C."/>
            <person name="Pearson M."/>
            <person name="Poon T.W."/>
            <person name="Priest M."/>
            <person name="Roberts A."/>
            <person name="Saif S."/>
            <person name="Shea T."/>
            <person name="Sykes S."/>
            <person name="Wortman J."/>
            <person name="Nusbaum C."/>
            <person name="Birren B."/>
        </authorList>
    </citation>
    <scope>NUCLEOTIDE SEQUENCE [LARGE SCALE GENOMIC DNA]</scope>
    <source>
        <strain evidence="1">APO3</strain>
    </source>
</reference>
<protein>
    <recommendedName>
        <fullName evidence="2">PH domain-containing protein</fullName>
    </recommendedName>
</protein>
<accession>W4GJJ5</accession>
<dbReference type="EMBL" id="KI913128">
    <property type="protein sequence ID" value="ETV79511.1"/>
    <property type="molecule type" value="Genomic_DNA"/>
</dbReference>
<name>W4GJJ5_APHAT</name>
<dbReference type="GeneID" id="20809499"/>
<sequence>MSITTPAVRVRLVRGSGTKKLVALKKMVSLDMRDEGIFIAGQKMAHPRQISHRRRLLKFYFEGCLETTIQFPTEDDLLHWVDHLHNAIPSLPIQTAASSAIDLSSSPTAASSTTDALATQYLRDEIFRASVHRIHRWIDDATAGNS</sequence>